<sequence>MRSTVSDSGNGDSEVQRTMLELLNQLDGFEASNKIKVISLPPTIRNKDTKEKAYKGLGIANAKMLKMRELYGTVTTSVKGKYNFREEYTKRLVSQPLACPSNHKHIIDEFIVLFL</sequence>
<keyword evidence="2" id="KW-1185">Reference proteome</keyword>
<accession>A0AAD8MMB0</accession>
<gene>
    <name evidence="1" type="ORF">POM88_024448</name>
</gene>
<comment type="caution">
    <text evidence="1">The sequence shown here is derived from an EMBL/GenBank/DDBJ whole genome shotgun (WGS) entry which is preliminary data.</text>
</comment>
<dbReference type="AlphaFoldDB" id="A0AAD8MMB0"/>
<evidence type="ECO:0000313" key="1">
    <source>
        <dbReference type="EMBL" id="KAK1377704.1"/>
    </source>
</evidence>
<dbReference type="EMBL" id="JAUIZM010000006">
    <property type="protein sequence ID" value="KAK1377704.1"/>
    <property type="molecule type" value="Genomic_DNA"/>
</dbReference>
<evidence type="ECO:0000313" key="2">
    <source>
        <dbReference type="Proteomes" id="UP001237642"/>
    </source>
</evidence>
<dbReference type="Proteomes" id="UP001237642">
    <property type="component" value="Unassembled WGS sequence"/>
</dbReference>
<protein>
    <submittedName>
        <fullName evidence="1">Uncharacterized protein</fullName>
    </submittedName>
</protein>
<reference evidence="1" key="2">
    <citation type="submission" date="2023-05" db="EMBL/GenBank/DDBJ databases">
        <authorList>
            <person name="Schelkunov M.I."/>
        </authorList>
    </citation>
    <scope>NUCLEOTIDE SEQUENCE</scope>
    <source>
        <strain evidence="1">Hsosn_3</strain>
        <tissue evidence="1">Leaf</tissue>
    </source>
</reference>
<name>A0AAD8MMB0_9APIA</name>
<proteinExistence type="predicted"/>
<organism evidence="1 2">
    <name type="scientific">Heracleum sosnowskyi</name>
    <dbReference type="NCBI Taxonomy" id="360622"/>
    <lineage>
        <taxon>Eukaryota</taxon>
        <taxon>Viridiplantae</taxon>
        <taxon>Streptophyta</taxon>
        <taxon>Embryophyta</taxon>
        <taxon>Tracheophyta</taxon>
        <taxon>Spermatophyta</taxon>
        <taxon>Magnoliopsida</taxon>
        <taxon>eudicotyledons</taxon>
        <taxon>Gunneridae</taxon>
        <taxon>Pentapetalae</taxon>
        <taxon>asterids</taxon>
        <taxon>campanulids</taxon>
        <taxon>Apiales</taxon>
        <taxon>Apiaceae</taxon>
        <taxon>Apioideae</taxon>
        <taxon>apioid superclade</taxon>
        <taxon>Tordylieae</taxon>
        <taxon>Tordyliinae</taxon>
        <taxon>Heracleum</taxon>
    </lineage>
</organism>
<reference evidence="1" key="1">
    <citation type="submission" date="2023-02" db="EMBL/GenBank/DDBJ databases">
        <title>Genome of toxic invasive species Heracleum sosnowskyi carries increased number of genes despite the absence of recent whole-genome duplications.</title>
        <authorList>
            <person name="Schelkunov M."/>
            <person name="Shtratnikova V."/>
            <person name="Makarenko M."/>
            <person name="Klepikova A."/>
            <person name="Omelchenko D."/>
            <person name="Novikova G."/>
            <person name="Obukhova E."/>
            <person name="Bogdanov V."/>
            <person name="Penin A."/>
            <person name="Logacheva M."/>
        </authorList>
    </citation>
    <scope>NUCLEOTIDE SEQUENCE</scope>
    <source>
        <strain evidence="1">Hsosn_3</strain>
        <tissue evidence="1">Leaf</tissue>
    </source>
</reference>